<feature type="transmembrane region" description="Helical" evidence="1">
    <location>
        <begin position="6"/>
        <end position="23"/>
    </location>
</feature>
<dbReference type="EMBL" id="MPJZ01000093">
    <property type="protein sequence ID" value="OLU43729.1"/>
    <property type="molecule type" value="Genomic_DNA"/>
</dbReference>
<evidence type="ECO:0008006" key="4">
    <source>
        <dbReference type="Google" id="ProtNLM"/>
    </source>
</evidence>
<feature type="transmembrane region" description="Helical" evidence="1">
    <location>
        <begin position="97"/>
        <end position="115"/>
    </location>
</feature>
<keyword evidence="1" id="KW-0472">Membrane</keyword>
<keyword evidence="1" id="KW-1133">Transmembrane helix</keyword>
<reference evidence="2 3" key="1">
    <citation type="submission" date="2016-11" db="EMBL/GenBank/DDBJ databases">
        <title>Description of two novel members of the family Erysipelotrichaceae: Ileibacterium lipovorans gen. nov., sp. nov. and Dubosiella newyorkensis, gen. nov., sp. nov.</title>
        <authorList>
            <person name="Cox L.M."/>
            <person name="Sohn J."/>
            <person name="Tyrrell K.L."/>
            <person name="Citron D.M."/>
            <person name="Lawson P.A."/>
            <person name="Patel N.B."/>
            <person name="Iizumi T."/>
            <person name="Perez-Perez G.I."/>
            <person name="Goldstein E.J."/>
            <person name="Blaser M.J."/>
        </authorList>
    </citation>
    <scope>NUCLEOTIDE SEQUENCE [LARGE SCALE GENOMIC DNA]</scope>
    <source>
        <strain evidence="2 3">NYU-BL-K8</strain>
    </source>
</reference>
<feature type="transmembrane region" description="Helical" evidence="1">
    <location>
        <begin position="334"/>
        <end position="353"/>
    </location>
</feature>
<accession>A0A1Q9YHS9</accession>
<sequence length="369" mass="42818">MFKYCIYVILVVSNIIYGVILATKKKDYTLSLGSFSISVENILATFLMIDLAYIAIVSRNIADLDVYKPLYDSGSSLMEPGYVFLSKHALSFGIDFFLYRTIMLIICYALMWWCLKKINIGINICLSLYAIYPFTIDVIQYRNLIALSIVFCATVVLFDDKKFSTIRFVLIVLCASLVHRSAVTFLILILAKPGRNQRMRRKVLVFIFSFALLFSALMKITPGVTQVLIRMLMSIDSERTVAYTKLSINWGFLLYWTMELLYLFSALINRKQYLKVEKCQEQNRNLAEFIYRLNICCSCLLPLLMINITFYRLYSNISIWNYMQLPLLLYSDKGNKRTIGIFVFCVAFALNVMQNMAYNTDYLYFPIFA</sequence>
<feature type="transmembrane region" description="Helical" evidence="1">
    <location>
        <begin position="141"/>
        <end position="158"/>
    </location>
</feature>
<feature type="transmembrane region" description="Helical" evidence="1">
    <location>
        <begin position="289"/>
        <end position="314"/>
    </location>
</feature>
<evidence type="ECO:0000313" key="2">
    <source>
        <dbReference type="EMBL" id="OLU43729.1"/>
    </source>
</evidence>
<feature type="transmembrane region" description="Helical" evidence="1">
    <location>
        <begin position="170"/>
        <end position="191"/>
    </location>
</feature>
<evidence type="ECO:0000256" key="1">
    <source>
        <dbReference type="SAM" id="Phobius"/>
    </source>
</evidence>
<proteinExistence type="predicted"/>
<feature type="transmembrane region" description="Helical" evidence="1">
    <location>
        <begin position="248"/>
        <end position="268"/>
    </location>
</feature>
<feature type="transmembrane region" description="Helical" evidence="1">
    <location>
        <begin position="203"/>
        <end position="228"/>
    </location>
</feature>
<feature type="transmembrane region" description="Helical" evidence="1">
    <location>
        <begin position="35"/>
        <end position="56"/>
    </location>
</feature>
<organism evidence="2 3">
    <name type="scientific">Faecalibaculum rodentium</name>
    <dbReference type="NCBI Taxonomy" id="1702221"/>
    <lineage>
        <taxon>Bacteria</taxon>
        <taxon>Bacillati</taxon>
        <taxon>Bacillota</taxon>
        <taxon>Erysipelotrichia</taxon>
        <taxon>Erysipelotrichales</taxon>
        <taxon>Erysipelotrichaceae</taxon>
        <taxon>Faecalibaculum</taxon>
    </lineage>
</organism>
<keyword evidence="1" id="KW-0812">Transmembrane</keyword>
<evidence type="ECO:0000313" key="3">
    <source>
        <dbReference type="Proteomes" id="UP000186758"/>
    </source>
</evidence>
<name>A0A1Q9YHS9_9FIRM</name>
<dbReference type="Proteomes" id="UP000186758">
    <property type="component" value="Unassembled WGS sequence"/>
</dbReference>
<comment type="caution">
    <text evidence="2">The sequence shown here is derived from an EMBL/GenBank/DDBJ whole genome shotgun (WGS) entry which is preliminary data.</text>
</comment>
<dbReference type="AlphaFoldDB" id="A0A1Q9YHS9"/>
<dbReference type="InterPro" id="IPR049458">
    <property type="entry name" value="EpsG-like"/>
</dbReference>
<dbReference type="Pfam" id="PF14897">
    <property type="entry name" value="EpsG"/>
    <property type="match status" value="1"/>
</dbReference>
<protein>
    <recommendedName>
        <fullName evidence="4">EpsG family protein</fullName>
    </recommendedName>
</protein>
<gene>
    <name evidence="2" type="ORF">BO223_10925</name>
</gene>